<dbReference type="PROSITE" id="PS00211">
    <property type="entry name" value="ABC_TRANSPORTER_1"/>
    <property type="match status" value="1"/>
</dbReference>
<keyword evidence="5" id="KW-0762">Sugar transport</keyword>
<evidence type="ECO:0000256" key="6">
    <source>
        <dbReference type="ARBA" id="ARBA00022737"/>
    </source>
</evidence>
<feature type="domain" description="ABC transporter" evidence="11">
    <location>
        <begin position="9"/>
        <end position="245"/>
    </location>
</feature>
<dbReference type="RefSeq" id="WP_271427021.1">
    <property type="nucleotide sequence ID" value="NZ_JAQIPB010000002.1"/>
</dbReference>
<evidence type="ECO:0000256" key="3">
    <source>
        <dbReference type="ARBA" id="ARBA00022475"/>
    </source>
</evidence>
<keyword evidence="8 12" id="KW-0067">ATP-binding</keyword>
<evidence type="ECO:0000256" key="2">
    <source>
        <dbReference type="ARBA" id="ARBA00022448"/>
    </source>
</evidence>
<keyword evidence="9" id="KW-1278">Translocase</keyword>
<keyword evidence="4" id="KW-0997">Cell inner membrane</keyword>
<gene>
    <name evidence="12" type="ORF">PGB34_05165</name>
</gene>
<evidence type="ECO:0000313" key="12">
    <source>
        <dbReference type="EMBL" id="MDA7415747.1"/>
    </source>
</evidence>
<protein>
    <submittedName>
        <fullName evidence="12">Sugar ABC transporter ATP-binding protein</fullName>
    </submittedName>
</protein>
<evidence type="ECO:0000259" key="11">
    <source>
        <dbReference type="PROSITE" id="PS50893"/>
    </source>
</evidence>
<comment type="subcellular location">
    <subcellularLocation>
        <location evidence="1">Cell membrane</location>
        <topology evidence="1">Peripheral membrane protein</topology>
    </subcellularLocation>
</comment>
<evidence type="ECO:0000256" key="4">
    <source>
        <dbReference type="ARBA" id="ARBA00022519"/>
    </source>
</evidence>
<evidence type="ECO:0000313" key="13">
    <source>
        <dbReference type="Proteomes" id="UP001212602"/>
    </source>
</evidence>
<dbReference type="GO" id="GO:0005524">
    <property type="term" value="F:ATP binding"/>
    <property type="evidence" value="ECO:0007669"/>
    <property type="project" value="UniProtKB-KW"/>
</dbReference>
<keyword evidence="6" id="KW-0677">Repeat</keyword>
<keyword evidence="13" id="KW-1185">Reference proteome</keyword>
<dbReference type="Proteomes" id="UP001212602">
    <property type="component" value="Unassembled WGS sequence"/>
</dbReference>
<dbReference type="EMBL" id="JAQIPB010000002">
    <property type="protein sequence ID" value="MDA7415747.1"/>
    <property type="molecule type" value="Genomic_DNA"/>
</dbReference>
<dbReference type="GO" id="GO:0016887">
    <property type="term" value="F:ATP hydrolysis activity"/>
    <property type="evidence" value="ECO:0007669"/>
    <property type="project" value="InterPro"/>
</dbReference>
<dbReference type="InterPro" id="IPR003593">
    <property type="entry name" value="AAA+_ATPase"/>
</dbReference>
<sequence length="514" mass="55004">MNEGSPPLLELRNISKTFPGVKALQNVRLRADKGLVHALMGENGAGKSTLMKILSGAYTPDAGAEILIDGKPVAIDGPLSAKALGVSVIYQELSLAPNLTVAENIYMGRPLVRAGQVDRAAMAKACVATLERLGADFKPSTIVETLSIAQRQLVEIARAMHFDCRILVMDEPTTPLSTHETDKLFALVKRLRSEGLAILYISHRMDEIDELADEVTVLRDGTYVGTLNRAELSRDKLVKMMVGRDLSGFYRKEHHGQHTGAQALAVRNFADGARVRGCSLDLYAGEVLGVAGLVGAGRTELARLIFGADARSSGELSDGAGTPIKVNQPIDAVRHGILYLTEDRKHQGLFLDMSVRDNINVMVSPRDARPGGVMDGRRAAQRALDSIKQLTIRVASPKVNVGSLSGGNQQKVLLARLLELGPKVLILDEPTRGVDIGAKSEIYRLIDELARNGMAVLVISSELAEVVGVCDRVVVMREGKLVGELGGSTGEPITQENIGALATGAHSAPPPVLH</sequence>
<keyword evidence="10" id="KW-0472">Membrane</keyword>
<dbReference type="Gene3D" id="3.40.50.300">
    <property type="entry name" value="P-loop containing nucleotide triphosphate hydrolases"/>
    <property type="match status" value="2"/>
</dbReference>
<dbReference type="FunFam" id="3.40.50.300:FF:000127">
    <property type="entry name" value="Ribose import ATP-binding protein RbsA"/>
    <property type="match status" value="1"/>
</dbReference>
<evidence type="ECO:0000256" key="9">
    <source>
        <dbReference type="ARBA" id="ARBA00022967"/>
    </source>
</evidence>
<evidence type="ECO:0000256" key="5">
    <source>
        <dbReference type="ARBA" id="ARBA00022597"/>
    </source>
</evidence>
<dbReference type="Pfam" id="PF00005">
    <property type="entry name" value="ABC_tran"/>
    <property type="match status" value="2"/>
</dbReference>
<evidence type="ECO:0000256" key="10">
    <source>
        <dbReference type="ARBA" id="ARBA00023136"/>
    </source>
</evidence>
<dbReference type="InterPro" id="IPR017871">
    <property type="entry name" value="ABC_transporter-like_CS"/>
</dbReference>
<dbReference type="GO" id="GO:0005886">
    <property type="term" value="C:plasma membrane"/>
    <property type="evidence" value="ECO:0007669"/>
    <property type="project" value="UniProtKB-SubCell"/>
</dbReference>
<dbReference type="PROSITE" id="PS50893">
    <property type="entry name" value="ABC_TRANSPORTER_2"/>
    <property type="match status" value="2"/>
</dbReference>
<organism evidence="12 13">
    <name type="scientific">Xenophilus arseniciresistens</name>
    <dbReference type="NCBI Taxonomy" id="1283306"/>
    <lineage>
        <taxon>Bacteria</taxon>
        <taxon>Pseudomonadati</taxon>
        <taxon>Pseudomonadota</taxon>
        <taxon>Betaproteobacteria</taxon>
        <taxon>Burkholderiales</taxon>
        <taxon>Comamonadaceae</taxon>
        <taxon>Xenophilus</taxon>
    </lineage>
</organism>
<evidence type="ECO:0000256" key="7">
    <source>
        <dbReference type="ARBA" id="ARBA00022741"/>
    </source>
</evidence>
<proteinExistence type="predicted"/>
<feature type="domain" description="ABC transporter" evidence="11">
    <location>
        <begin position="259"/>
        <end position="503"/>
    </location>
</feature>
<dbReference type="InterPro" id="IPR003439">
    <property type="entry name" value="ABC_transporter-like_ATP-bd"/>
</dbReference>
<evidence type="ECO:0000256" key="8">
    <source>
        <dbReference type="ARBA" id="ARBA00022840"/>
    </source>
</evidence>
<dbReference type="AlphaFoldDB" id="A0AAE3SZY7"/>
<evidence type="ECO:0000256" key="1">
    <source>
        <dbReference type="ARBA" id="ARBA00004202"/>
    </source>
</evidence>
<dbReference type="PANTHER" id="PTHR43790:SF3">
    <property type="entry name" value="D-ALLOSE IMPORT ATP-BINDING PROTEIN ALSA-RELATED"/>
    <property type="match status" value="1"/>
</dbReference>
<keyword evidence="7" id="KW-0547">Nucleotide-binding</keyword>
<dbReference type="CDD" id="cd03215">
    <property type="entry name" value="ABC_Carb_Monos_II"/>
    <property type="match status" value="1"/>
</dbReference>
<reference evidence="12" key="1">
    <citation type="submission" date="2023-01" db="EMBL/GenBank/DDBJ databases">
        <title>Xenophilus mangrovi sp. nov., isolated from soil of Mangrove nature reserve.</title>
        <authorList>
            <person name="Xu S."/>
            <person name="Liu Z."/>
            <person name="Xu Y."/>
        </authorList>
    </citation>
    <scope>NUCLEOTIDE SEQUENCE</scope>
    <source>
        <strain evidence="12">YW8</strain>
    </source>
</reference>
<name>A0AAE3SZY7_9BURK</name>
<keyword evidence="3" id="KW-1003">Cell membrane</keyword>
<comment type="caution">
    <text evidence="12">The sequence shown here is derived from an EMBL/GenBank/DDBJ whole genome shotgun (WGS) entry which is preliminary data.</text>
</comment>
<dbReference type="InterPro" id="IPR027417">
    <property type="entry name" value="P-loop_NTPase"/>
</dbReference>
<keyword evidence="2" id="KW-0813">Transport</keyword>
<dbReference type="SUPFAM" id="SSF52540">
    <property type="entry name" value="P-loop containing nucleoside triphosphate hydrolases"/>
    <property type="match status" value="2"/>
</dbReference>
<dbReference type="PANTHER" id="PTHR43790">
    <property type="entry name" value="CARBOHYDRATE TRANSPORT ATP-BINDING PROTEIN MG119-RELATED"/>
    <property type="match status" value="1"/>
</dbReference>
<dbReference type="CDD" id="cd03216">
    <property type="entry name" value="ABC_Carb_Monos_I"/>
    <property type="match status" value="1"/>
</dbReference>
<dbReference type="InterPro" id="IPR050107">
    <property type="entry name" value="ABC_carbohydrate_import_ATPase"/>
</dbReference>
<accession>A0AAE3SZY7</accession>
<dbReference type="SMART" id="SM00382">
    <property type="entry name" value="AAA"/>
    <property type="match status" value="2"/>
</dbReference>